<dbReference type="Proteomes" id="UP000274661">
    <property type="component" value="Unassembled WGS sequence"/>
</dbReference>
<dbReference type="InterPro" id="IPR004045">
    <property type="entry name" value="Glutathione_S-Trfase_N"/>
</dbReference>
<evidence type="ECO:0000256" key="1">
    <source>
        <dbReference type="ARBA" id="ARBA00004496"/>
    </source>
</evidence>
<dbReference type="GO" id="GO:0016740">
    <property type="term" value="F:transferase activity"/>
    <property type="evidence" value="ECO:0007669"/>
    <property type="project" value="UniProtKB-KW"/>
</dbReference>
<name>A0A429VDK7_9SPHN</name>
<reference evidence="5 6" key="1">
    <citation type="submission" date="2018-12" db="EMBL/GenBank/DDBJ databases">
        <title>Sphingomonas sp. HMF7854 Genome sequencing and assembly.</title>
        <authorList>
            <person name="Cha I."/>
            <person name="Kang H."/>
            <person name="Kim H."/>
            <person name="Kang J."/>
            <person name="Joh K."/>
        </authorList>
    </citation>
    <scope>NUCLEOTIDE SEQUENCE [LARGE SCALE GENOMIC DNA]</scope>
    <source>
        <strain evidence="5 6">HMF7854</strain>
    </source>
</reference>
<dbReference type="InterPro" id="IPR010987">
    <property type="entry name" value="Glutathione-S-Trfase_C-like"/>
</dbReference>
<evidence type="ECO:0000256" key="2">
    <source>
        <dbReference type="ARBA" id="ARBA00022490"/>
    </source>
</evidence>
<dbReference type="Pfam" id="PF13417">
    <property type="entry name" value="GST_N_3"/>
    <property type="match status" value="1"/>
</dbReference>
<sequence>MIVYGSPLSPFVRKVLAFCAEKGIVVENRPTRIGDTDPAFRAASPFGKMPALVDGDYALADSSAIIHYFEALHPEPALIPAEPRARGKVVWFEEFADTILFGCGQKMFFNRMVAPRFLGIPGDEAAAAKAEAEELPPILDYLETVAPDGDGYLVGNALTLADLAVVSPFANFAHLGIRVDEGSHPRLAAYVARILSRPSFAASIEKERATIARFAA</sequence>
<evidence type="ECO:0000259" key="4">
    <source>
        <dbReference type="PROSITE" id="PS50405"/>
    </source>
</evidence>
<dbReference type="EMBL" id="RWJF01000001">
    <property type="protein sequence ID" value="RST31912.1"/>
    <property type="molecule type" value="Genomic_DNA"/>
</dbReference>
<dbReference type="CDD" id="cd00570">
    <property type="entry name" value="GST_N_family"/>
    <property type="match status" value="1"/>
</dbReference>
<comment type="caution">
    <text evidence="5">The sequence shown here is derived from an EMBL/GenBank/DDBJ whole genome shotgun (WGS) entry which is preliminary data.</text>
</comment>
<dbReference type="RefSeq" id="WP_126719851.1">
    <property type="nucleotide sequence ID" value="NZ_RWJF01000001.1"/>
</dbReference>
<keyword evidence="2" id="KW-0963">Cytoplasm</keyword>
<organism evidence="5 6">
    <name type="scientific">Sphingomonas ginkgonis</name>
    <dbReference type="NCBI Taxonomy" id="2315330"/>
    <lineage>
        <taxon>Bacteria</taxon>
        <taxon>Pseudomonadati</taxon>
        <taxon>Pseudomonadota</taxon>
        <taxon>Alphaproteobacteria</taxon>
        <taxon>Sphingomonadales</taxon>
        <taxon>Sphingomonadaceae</taxon>
        <taxon>Sphingomonas</taxon>
    </lineage>
</organism>
<dbReference type="InterPro" id="IPR051369">
    <property type="entry name" value="GST_Theta"/>
</dbReference>
<dbReference type="PROSITE" id="PS50405">
    <property type="entry name" value="GST_CTER"/>
    <property type="match status" value="1"/>
</dbReference>
<evidence type="ECO:0000313" key="6">
    <source>
        <dbReference type="Proteomes" id="UP000274661"/>
    </source>
</evidence>
<feature type="domain" description="GST N-terminal" evidence="3">
    <location>
        <begin position="1"/>
        <end position="77"/>
    </location>
</feature>
<dbReference type="SUPFAM" id="SSF52833">
    <property type="entry name" value="Thioredoxin-like"/>
    <property type="match status" value="1"/>
</dbReference>
<proteinExistence type="predicted"/>
<dbReference type="SFLD" id="SFLDG00358">
    <property type="entry name" value="Main_(cytGST)"/>
    <property type="match status" value="1"/>
</dbReference>
<dbReference type="Gene3D" id="3.40.30.10">
    <property type="entry name" value="Glutaredoxin"/>
    <property type="match status" value="1"/>
</dbReference>
<dbReference type="AlphaFoldDB" id="A0A429VDK7"/>
<dbReference type="InterPro" id="IPR040079">
    <property type="entry name" value="Glutathione_S-Trfase"/>
</dbReference>
<dbReference type="InterPro" id="IPR004046">
    <property type="entry name" value="GST_C"/>
</dbReference>
<dbReference type="PROSITE" id="PS50404">
    <property type="entry name" value="GST_NTER"/>
    <property type="match status" value="1"/>
</dbReference>
<dbReference type="SUPFAM" id="SSF47616">
    <property type="entry name" value="GST C-terminal domain-like"/>
    <property type="match status" value="1"/>
</dbReference>
<dbReference type="CDD" id="cd00299">
    <property type="entry name" value="GST_C_family"/>
    <property type="match status" value="1"/>
</dbReference>
<dbReference type="GO" id="GO:0005737">
    <property type="term" value="C:cytoplasm"/>
    <property type="evidence" value="ECO:0007669"/>
    <property type="project" value="UniProtKB-SubCell"/>
</dbReference>
<dbReference type="Pfam" id="PF14497">
    <property type="entry name" value="GST_C_3"/>
    <property type="match status" value="1"/>
</dbReference>
<dbReference type="SFLD" id="SFLDS00019">
    <property type="entry name" value="Glutathione_Transferase_(cytos"/>
    <property type="match status" value="1"/>
</dbReference>
<dbReference type="InterPro" id="IPR036282">
    <property type="entry name" value="Glutathione-S-Trfase_C_sf"/>
</dbReference>
<dbReference type="OrthoDB" id="9782992at2"/>
<evidence type="ECO:0000313" key="5">
    <source>
        <dbReference type="EMBL" id="RST31912.1"/>
    </source>
</evidence>
<dbReference type="PANTHER" id="PTHR43917">
    <property type="match status" value="1"/>
</dbReference>
<evidence type="ECO:0000259" key="3">
    <source>
        <dbReference type="PROSITE" id="PS50404"/>
    </source>
</evidence>
<dbReference type="Gene3D" id="1.20.1050.10">
    <property type="match status" value="1"/>
</dbReference>
<accession>A0A429VDK7</accession>
<dbReference type="InterPro" id="IPR036249">
    <property type="entry name" value="Thioredoxin-like_sf"/>
</dbReference>
<dbReference type="PANTHER" id="PTHR43917:SF8">
    <property type="entry name" value="GH16740P-RELATED"/>
    <property type="match status" value="1"/>
</dbReference>
<keyword evidence="6" id="KW-1185">Reference proteome</keyword>
<keyword evidence="5" id="KW-0808">Transferase</keyword>
<protein>
    <submittedName>
        <fullName evidence="5">Glutathione S-transferase family protein</fullName>
    </submittedName>
</protein>
<comment type="subcellular location">
    <subcellularLocation>
        <location evidence="1">Cytoplasm</location>
    </subcellularLocation>
</comment>
<gene>
    <name evidence="5" type="ORF">HMF7854_14490</name>
</gene>
<feature type="domain" description="GST C-terminal" evidence="4">
    <location>
        <begin position="82"/>
        <end position="212"/>
    </location>
</feature>